<reference evidence="2" key="1">
    <citation type="submission" date="2020-10" db="EMBL/GenBank/DDBJ databases">
        <authorList>
            <person name="Kikuchi T."/>
        </authorList>
    </citation>
    <scope>NUCLEOTIDE SEQUENCE</scope>
    <source>
        <strain evidence="2">NKZ352</strain>
    </source>
</reference>
<proteinExistence type="predicted"/>
<feature type="chain" id="PRO_5035837524" evidence="1">
    <location>
        <begin position="20"/>
        <end position="143"/>
    </location>
</feature>
<dbReference type="OrthoDB" id="5821402at2759"/>
<feature type="signal peptide" evidence="1">
    <location>
        <begin position="1"/>
        <end position="19"/>
    </location>
</feature>
<organism evidence="2 3">
    <name type="scientific">Caenorhabditis auriculariae</name>
    <dbReference type="NCBI Taxonomy" id="2777116"/>
    <lineage>
        <taxon>Eukaryota</taxon>
        <taxon>Metazoa</taxon>
        <taxon>Ecdysozoa</taxon>
        <taxon>Nematoda</taxon>
        <taxon>Chromadorea</taxon>
        <taxon>Rhabditida</taxon>
        <taxon>Rhabditina</taxon>
        <taxon>Rhabditomorpha</taxon>
        <taxon>Rhabditoidea</taxon>
        <taxon>Rhabditidae</taxon>
        <taxon>Peloderinae</taxon>
        <taxon>Caenorhabditis</taxon>
    </lineage>
</organism>
<dbReference type="AlphaFoldDB" id="A0A8S1H8F2"/>
<dbReference type="EMBL" id="CAJGYM010000018">
    <property type="protein sequence ID" value="CAD6190818.1"/>
    <property type="molecule type" value="Genomic_DNA"/>
</dbReference>
<sequence length="143" mass="16477">MSKIFTIVLAIIFVESIAGNYRPGDICNLGNRRAKGSYYEECVTKFETAGCYAHWERGARRFVRNTEQRDRHYHDGRVGFRYQCTIANGYIQFSPIGCFLNKEHGNEFLHLNASGILDDGQRVRCKQNAEGAFSFEFAERRYG</sequence>
<comment type="caution">
    <text evidence="2">The sequence shown here is derived from an EMBL/GenBank/DDBJ whole genome shotgun (WGS) entry which is preliminary data.</text>
</comment>
<accession>A0A8S1H8F2</accession>
<protein>
    <submittedName>
        <fullName evidence="2">Uncharacterized protein</fullName>
    </submittedName>
</protein>
<dbReference type="Proteomes" id="UP000835052">
    <property type="component" value="Unassembled WGS sequence"/>
</dbReference>
<name>A0A8S1H8F2_9PELO</name>
<evidence type="ECO:0000256" key="1">
    <source>
        <dbReference type="SAM" id="SignalP"/>
    </source>
</evidence>
<keyword evidence="3" id="KW-1185">Reference proteome</keyword>
<gene>
    <name evidence="2" type="ORF">CAUJ_LOCUS6737</name>
</gene>
<evidence type="ECO:0000313" key="3">
    <source>
        <dbReference type="Proteomes" id="UP000835052"/>
    </source>
</evidence>
<evidence type="ECO:0000313" key="2">
    <source>
        <dbReference type="EMBL" id="CAD6190818.1"/>
    </source>
</evidence>
<keyword evidence="1" id="KW-0732">Signal</keyword>